<dbReference type="AlphaFoldDB" id="A0A067KZB2"/>
<protein>
    <recommendedName>
        <fullName evidence="3">TF-B3 domain-containing protein</fullName>
    </recommendedName>
</protein>
<gene>
    <name evidence="1" type="ORF">JCGZ_06230</name>
</gene>
<evidence type="ECO:0000313" key="2">
    <source>
        <dbReference type="Proteomes" id="UP000027138"/>
    </source>
</evidence>
<evidence type="ECO:0000313" key="1">
    <source>
        <dbReference type="EMBL" id="KDP37174.1"/>
    </source>
</evidence>
<accession>A0A067KZB2</accession>
<sequence length="129" mass="14370">MANPQPEEIQGYPAGDIHYQFRKKLSNADINDGLPLVGDAVTILSNFNEQINTRLYTPYCNHEVTLTQAHSTSTYTLTGKGWKDIAANDGLVEGLEVDFWAVTAANSNQLCLLMQVIPMKKIIYAHEED</sequence>
<dbReference type="Proteomes" id="UP000027138">
    <property type="component" value="Unassembled WGS sequence"/>
</dbReference>
<reference evidence="1 2" key="1">
    <citation type="journal article" date="2014" name="PLoS ONE">
        <title>Global Analysis of Gene Expression Profiles in Physic Nut (Jatropha curcas L.) Seedlings Exposed to Salt Stress.</title>
        <authorList>
            <person name="Zhang L."/>
            <person name="Zhang C."/>
            <person name="Wu P."/>
            <person name="Chen Y."/>
            <person name="Li M."/>
            <person name="Jiang H."/>
            <person name="Wu G."/>
        </authorList>
    </citation>
    <scope>NUCLEOTIDE SEQUENCE [LARGE SCALE GENOMIC DNA]</scope>
    <source>
        <strain evidence="2">cv. GZQX0401</strain>
        <tissue evidence="1">Young leaves</tissue>
    </source>
</reference>
<evidence type="ECO:0008006" key="3">
    <source>
        <dbReference type="Google" id="ProtNLM"/>
    </source>
</evidence>
<keyword evidence="2" id="KW-1185">Reference proteome</keyword>
<proteinExistence type="predicted"/>
<dbReference type="EMBL" id="KK914415">
    <property type="protein sequence ID" value="KDP37174.1"/>
    <property type="molecule type" value="Genomic_DNA"/>
</dbReference>
<organism evidence="1 2">
    <name type="scientific">Jatropha curcas</name>
    <name type="common">Barbados nut</name>
    <dbReference type="NCBI Taxonomy" id="180498"/>
    <lineage>
        <taxon>Eukaryota</taxon>
        <taxon>Viridiplantae</taxon>
        <taxon>Streptophyta</taxon>
        <taxon>Embryophyta</taxon>
        <taxon>Tracheophyta</taxon>
        <taxon>Spermatophyta</taxon>
        <taxon>Magnoliopsida</taxon>
        <taxon>eudicotyledons</taxon>
        <taxon>Gunneridae</taxon>
        <taxon>Pentapetalae</taxon>
        <taxon>rosids</taxon>
        <taxon>fabids</taxon>
        <taxon>Malpighiales</taxon>
        <taxon>Euphorbiaceae</taxon>
        <taxon>Crotonoideae</taxon>
        <taxon>Jatropheae</taxon>
        <taxon>Jatropha</taxon>
    </lineage>
</organism>
<name>A0A067KZB2_JATCU</name>